<dbReference type="PANTHER" id="PTHR34477">
    <property type="entry name" value="UPF0213 PROTEIN YHBQ"/>
    <property type="match status" value="1"/>
</dbReference>
<dbReference type="Proteomes" id="UP000038011">
    <property type="component" value="Unassembled WGS sequence"/>
</dbReference>
<dbReference type="SUPFAM" id="SSF82771">
    <property type="entry name" value="GIY-YIG endonuclease"/>
    <property type="match status" value="1"/>
</dbReference>
<dbReference type="PANTHER" id="PTHR34477:SF5">
    <property type="entry name" value="BSL5627 PROTEIN"/>
    <property type="match status" value="1"/>
</dbReference>
<accession>A0A0N0E7F6</accession>
<comment type="caution">
    <text evidence="3">The sequence shown here is derived from an EMBL/GenBank/DDBJ whole genome shotgun (WGS) entry which is preliminary data.</text>
</comment>
<dbReference type="PATRIC" id="fig|1514904.3.peg.975"/>
<dbReference type="Pfam" id="PF01541">
    <property type="entry name" value="GIY-YIG"/>
    <property type="match status" value="1"/>
</dbReference>
<protein>
    <submittedName>
        <fullName evidence="3">Excinuclease ABC subunit C</fullName>
    </submittedName>
</protein>
<dbReference type="SMART" id="SM00465">
    <property type="entry name" value="GIYc"/>
    <property type="match status" value="1"/>
</dbReference>
<dbReference type="Gene3D" id="3.40.1440.10">
    <property type="entry name" value="GIY-YIG endonuclease"/>
    <property type="match status" value="1"/>
</dbReference>
<dbReference type="STRING" id="1514904.SU32_10695"/>
<evidence type="ECO:0000313" key="3">
    <source>
        <dbReference type="EMBL" id="KPB01092.1"/>
    </source>
</evidence>
<gene>
    <name evidence="3" type="ORF">SU32_10695</name>
</gene>
<name>A0A0N0E7F6_9HYPH</name>
<keyword evidence="4" id="KW-1185">Reference proteome</keyword>
<dbReference type="EMBL" id="JXMU01000014">
    <property type="protein sequence ID" value="KPB01092.1"/>
    <property type="molecule type" value="Genomic_DNA"/>
</dbReference>
<dbReference type="AlphaFoldDB" id="A0A0N0E7F6"/>
<dbReference type="InterPro" id="IPR035901">
    <property type="entry name" value="GIY-YIG_endonuc_sf"/>
</dbReference>
<reference evidence="3 4" key="1">
    <citation type="submission" date="2015-01" db="EMBL/GenBank/DDBJ databases">
        <title>Ahrensia donghaiensis sp. nov., a novel dimethylsulphoniopropionate-cleavage bacterium isolated from seawater and emended descriptions of the genus Ahrensia and Ahrensia kielensis.</title>
        <authorList>
            <person name="Liu J."/>
        </authorList>
    </citation>
    <scope>NUCLEOTIDE SEQUENCE [LARGE SCALE GENOMIC DNA]</scope>
    <source>
        <strain evidence="3 4">LZD062</strain>
    </source>
</reference>
<feature type="domain" description="GIY-YIG" evidence="2">
    <location>
        <begin position="3"/>
        <end position="80"/>
    </location>
</feature>
<dbReference type="InterPro" id="IPR050190">
    <property type="entry name" value="UPF0213_domain"/>
</dbReference>
<dbReference type="PROSITE" id="PS50164">
    <property type="entry name" value="GIY_YIG"/>
    <property type="match status" value="1"/>
</dbReference>
<dbReference type="CDD" id="cd10448">
    <property type="entry name" value="GIY-YIG_unchar_3"/>
    <property type="match status" value="1"/>
</dbReference>
<evidence type="ECO:0000256" key="1">
    <source>
        <dbReference type="ARBA" id="ARBA00007435"/>
    </source>
</evidence>
<evidence type="ECO:0000313" key="4">
    <source>
        <dbReference type="Proteomes" id="UP000038011"/>
    </source>
</evidence>
<evidence type="ECO:0000259" key="2">
    <source>
        <dbReference type="PROSITE" id="PS50164"/>
    </source>
</evidence>
<dbReference type="InterPro" id="IPR000305">
    <property type="entry name" value="GIY-YIG_endonuc"/>
</dbReference>
<dbReference type="RefSeq" id="WP_053999355.1">
    <property type="nucleotide sequence ID" value="NZ_JXMU01000014.1"/>
</dbReference>
<comment type="similarity">
    <text evidence="1">Belongs to the UPF0213 family.</text>
</comment>
<proteinExistence type="inferred from homology"/>
<sequence length="96" mass="11399">MKRKGYVYILASRKNGTLYTGVTSDLARRLLEHEHGIGSQFTAKYNVKRLVWYEEYELVTTAITREKTIKKWPRQWKINAIEEINPDLDNLKSWLL</sequence>
<dbReference type="OrthoDB" id="287318at2"/>
<organism evidence="3 4">
    <name type="scientific">Ahrensia marina</name>
    <dbReference type="NCBI Taxonomy" id="1514904"/>
    <lineage>
        <taxon>Bacteria</taxon>
        <taxon>Pseudomonadati</taxon>
        <taxon>Pseudomonadota</taxon>
        <taxon>Alphaproteobacteria</taxon>
        <taxon>Hyphomicrobiales</taxon>
        <taxon>Ahrensiaceae</taxon>
        <taxon>Ahrensia</taxon>
    </lineage>
</organism>